<gene>
    <name evidence="1" type="ORF">MGCH7_ch7g917</name>
</gene>
<protein>
    <submittedName>
        <fullName evidence="1">Uncharacterized protein</fullName>
    </submittedName>
</protein>
<reference evidence="1" key="1">
    <citation type="submission" date="2005-01" db="EMBL/GenBank/DDBJ databases">
        <title>The sequence of Magnaporthe grisea chromosome 7.</title>
        <authorList>
            <person name="Thon M.R."/>
            <person name="Pan H."/>
            <person name="Diener A."/>
            <person name="Papalas J."/>
            <person name="Taro A."/>
            <person name="Mitchell T."/>
            <person name="Dean R.A."/>
        </authorList>
    </citation>
    <scope>NUCLEOTIDE SEQUENCE</scope>
    <source>
        <strain evidence="1">70-15</strain>
    </source>
</reference>
<evidence type="ECO:0000313" key="1">
    <source>
        <dbReference type="EMBL" id="EAQ71510.1"/>
    </source>
</evidence>
<dbReference type="AlphaFoldDB" id="Q2KEW9"/>
<accession>Q2KEW9</accession>
<dbReference type="EMBL" id="CM000230">
    <property type="protein sequence ID" value="EAQ71510.1"/>
    <property type="molecule type" value="Genomic_DNA"/>
</dbReference>
<sequence length="67" mass="7874">MHVTVRFCTEKHYGHNGGFSAHWYTKPDGSYDIGRNMDWHGYSAFTWTDLKVKNQPKPDVVYYDGYP</sequence>
<organism evidence="1">
    <name type="scientific">Pyricularia oryzae (strain 70-15 / ATCC MYA-4617 / FGSC 8958)</name>
    <name type="common">Rice blast fungus</name>
    <name type="synonym">Magnaporthe oryzae</name>
    <dbReference type="NCBI Taxonomy" id="242507"/>
    <lineage>
        <taxon>Eukaryota</taxon>
        <taxon>Fungi</taxon>
        <taxon>Dikarya</taxon>
        <taxon>Ascomycota</taxon>
        <taxon>Pezizomycotina</taxon>
        <taxon>Sordariomycetes</taxon>
        <taxon>Sordariomycetidae</taxon>
        <taxon>Magnaporthales</taxon>
        <taxon>Pyriculariaceae</taxon>
        <taxon>Pyricularia</taxon>
    </lineage>
</organism>
<proteinExistence type="predicted"/>
<name>Q2KEW9_PYRO7</name>